<dbReference type="Proteomes" id="UP001152797">
    <property type="component" value="Unassembled WGS sequence"/>
</dbReference>
<dbReference type="SUPFAM" id="SSF56112">
    <property type="entry name" value="Protein kinase-like (PK-like)"/>
    <property type="match status" value="1"/>
</dbReference>
<dbReference type="GO" id="GO:0005509">
    <property type="term" value="F:calcium ion binding"/>
    <property type="evidence" value="ECO:0007669"/>
    <property type="project" value="InterPro"/>
</dbReference>
<dbReference type="InterPro" id="IPR008271">
    <property type="entry name" value="Ser/Thr_kinase_AS"/>
</dbReference>
<evidence type="ECO:0000259" key="15">
    <source>
        <dbReference type="PROSITE" id="PS50011"/>
    </source>
</evidence>
<dbReference type="InterPro" id="IPR011009">
    <property type="entry name" value="Kinase-like_dom_sf"/>
</dbReference>
<evidence type="ECO:0000256" key="1">
    <source>
        <dbReference type="ARBA" id="ARBA00001946"/>
    </source>
</evidence>
<dbReference type="Pfam" id="PF00069">
    <property type="entry name" value="Pkinase"/>
    <property type="match status" value="1"/>
</dbReference>
<feature type="domain" description="EF-hand" evidence="16">
    <location>
        <begin position="493"/>
        <end position="528"/>
    </location>
</feature>
<dbReference type="InterPro" id="IPR050205">
    <property type="entry name" value="CDPK_Ser/Thr_kinases"/>
</dbReference>
<dbReference type="SMART" id="SM00054">
    <property type="entry name" value="EFh"/>
    <property type="match status" value="4"/>
</dbReference>
<evidence type="ECO:0000256" key="14">
    <source>
        <dbReference type="SAM" id="MobiDB-lite"/>
    </source>
</evidence>
<dbReference type="PROSITE" id="PS50011">
    <property type="entry name" value="PROTEIN_KINASE_DOM"/>
    <property type="match status" value="1"/>
</dbReference>
<evidence type="ECO:0000259" key="16">
    <source>
        <dbReference type="PROSITE" id="PS50222"/>
    </source>
</evidence>
<evidence type="ECO:0000256" key="3">
    <source>
        <dbReference type="ARBA" id="ARBA00022527"/>
    </source>
</evidence>
<organism evidence="17">
    <name type="scientific">Cladocopium goreaui</name>
    <dbReference type="NCBI Taxonomy" id="2562237"/>
    <lineage>
        <taxon>Eukaryota</taxon>
        <taxon>Sar</taxon>
        <taxon>Alveolata</taxon>
        <taxon>Dinophyceae</taxon>
        <taxon>Suessiales</taxon>
        <taxon>Symbiodiniaceae</taxon>
        <taxon>Cladocopium</taxon>
    </lineage>
</organism>
<dbReference type="GO" id="GO:0004674">
    <property type="term" value="F:protein serine/threonine kinase activity"/>
    <property type="evidence" value="ECO:0007669"/>
    <property type="project" value="UniProtKB-KW"/>
</dbReference>
<sequence>MAPKIDSAATLSRLGSVDICPLPLGANQDDDMRAPLDLEGASEIAHMTYALVNTGHHYPPLDTEAMLEDAEVVNLVHRVAVFLGSAEAYDKICQDVFLQHASVEGDMESQLPLTSIHGVFERLKIPPEHLIIFETVLRKETNFKRKPEKIPYDLFHQVLIKVLRRIRDTYCIRIQRGQFVTRKTRRLEDEYMRESDCGRGCFGECFWVKHKATGFRRVAKRIAKKRSQVPKEEVEDEMNILRKLDHPNIVRLFEWFEADDDFLLVMEGARAGDLGRALQRAKQEGHRGLQENVVRVLIQQALDALVYIHSEKVIHRDVKPANMILTKLDQFPPHLLLADFGIATVFQPDAPAAASRGPTGTYAYMAPECYDNNVTPKVDVWALGIVAYECLCGHRPFGDSQFVVEYESRHEPRPVDMKAIVDIGISQAAVKFISWLLEKQEAWRPSSEEAQKEFNWPEVAQPDGYVTSLIGFSKKSTFSKAVYLCAASQLDTSKLDGLNEMFKRLDTDRNGKLSMQEFKEGLRQVLDPESIEKMVDALDMDHSGSADYSEFIAGCLDAHTDLIESALSHVFHVFDINGDGKISLKELSSILTSDGSLSIVLPEGKTVEEFMKEIDASQDGFISFDELKEYLKREAAASSALPSKALVRPAERCLAMDLGGWGWPANRTMWSHVQFMLNHVELHPVTDAHISKSSTASQPNEAFDDNLMTI</sequence>
<dbReference type="SUPFAM" id="SSF47473">
    <property type="entry name" value="EF-hand"/>
    <property type="match status" value="1"/>
</dbReference>
<comment type="catalytic activity">
    <reaction evidence="13">
        <text>L-seryl-[protein] + ATP = O-phospho-L-seryl-[protein] + ADP + H(+)</text>
        <dbReference type="Rhea" id="RHEA:17989"/>
        <dbReference type="Rhea" id="RHEA-COMP:9863"/>
        <dbReference type="Rhea" id="RHEA-COMP:11604"/>
        <dbReference type="ChEBI" id="CHEBI:15378"/>
        <dbReference type="ChEBI" id="CHEBI:29999"/>
        <dbReference type="ChEBI" id="CHEBI:30616"/>
        <dbReference type="ChEBI" id="CHEBI:83421"/>
        <dbReference type="ChEBI" id="CHEBI:456216"/>
        <dbReference type="EC" id="2.7.11.1"/>
    </reaction>
</comment>
<evidence type="ECO:0000256" key="12">
    <source>
        <dbReference type="ARBA" id="ARBA00047899"/>
    </source>
</evidence>
<feature type="domain" description="Protein kinase" evidence="15">
    <location>
        <begin position="191"/>
        <end position="459"/>
    </location>
</feature>
<gene>
    <name evidence="17" type="ORF">C1SCF055_LOCUS9209</name>
</gene>
<evidence type="ECO:0000256" key="13">
    <source>
        <dbReference type="ARBA" id="ARBA00048679"/>
    </source>
</evidence>
<name>A0A9P1BXS1_9DINO</name>
<evidence type="ECO:0000256" key="4">
    <source>
        <dbReference type="ARBA" id="ARBA00022679"/>
    </source>
</evidence>
<dbReference type="InterPro" id="IPR002048">
    <property type="entry name" value="EF_hand_dom"/>
</dbReference>
<evidence type="ECO:0000313" key="19">
    <source>
        <dbReference type="Proteomes" id="UP001152797"/>
    </source>
</evidence>
<comment type="catalytic activity">
    <reaction evidence="12">
        <text>L-threonyl-[protein] + ATP = O-phospho-L-threonyl-[protein] + ADP + H(+)</text>
        <dbReference type="Rhea" id="RHEA:46608"/>
        <dbReference type="Rhea" id="RHEA-COMP:11060"/>
        <dbReference type="Rhea" id="RHEA-COMP:11605"/>
        <dbReference type="ChEBI" id="CHEBI:15378"/>
        <dbReference type="ChEBI" id="CHEBI:30013"/>
        <dbReference type="ChEBI" id="CHEBI:30616"/>
        <dbReference type="ChEBI" id="CHEBI:61977"/>
        <dbReference type="ChEBI" id="CHEBI:456216"/>
        <dbReference type="EC" id="2.7.11.1"/>
    </reaction>
</comment>
<feature type="domain" description="EF-hand" evidence="16">
    <location>
        <begin position="602"/>
        <end position="637"/>
    </location>
</feature>
<keyword evidence="8 18" id="KW-0418">Kinase</keyword>
<evidence type="ECO:0000313" key="17">
    <source>
        <dbReference type="EMBL" id="CAI3981419.1"/>
    </source>
</evidence>
<evidence type="ECO:0000256" key="9">
    <source>
        <dbReference type="ARBA" id="ARBA00022837"/>
    </source>
</evidence>
<comment type="cofactor">
    <cofactor evidence="1">
        <name>Mg(2+)</name>
        <dbReference type="ChEBI" id="CHEBI:18420"/>
    </cofactor>
</comment>
<evidence type="ECO:0000256" key="8">
    <source>
        <dbReference type="ARBA" id="ARBA00022777"/>
    </source>
</evidence>
<dbReference type="Gene3D" id="1.10.510.10">
    <property type="entry name" value="Transferase(Phosphotransferase) domain 1"/>
    <property type="match status" value="1"/>
</dbReference>
<dbReference type="Pfam" id="PF13499">
    <property type="entry name" value="EF-hand_7"/>
    <property type="match status" value="2"/>
</dbReference>
<keyword evidence="10" id="KW-0067">ATP-binding</keyword>
<keyword evidence="6" id="KW-0677">Repeat</keyword>
<dbReference type="GO" id="GO:0005524">
    <property type="term" value="F:ATP binding"/>
    <property type="evidence" value="ECO:0007669"/>
    <property type="project" value="UniProtKB-KW"/>
</dbReference>
<comment type="similarity">
    <text evidence="11">Belongs to the protein kinase superfamily. Ser/Thr protein kinase family. CDPK subfamily.</text>
</comment>
<dbReference type="SMART" id="SM00220">
    <property type="entry name" value="S_TKc"/>
    <property type="match status" value="1"/>
</dbReference>
<dbReference type="PROSITE" id="PS00108">
    <property type="entry name" value="PROTEIN_KINASE_ST"/>
    <property type="match status" value="1"/>
</dbReference>
<keyword evidence="9" id="KW-0106">Calcium</keyword>
<reference evidence="17" key="1">
    <citation type="submission" date="2022-10" db="EMBL/GenBank/DDBJ databases">
        <authorList>
            <person name="Chen Y."/>
            <person name="Dougan E. K."/>
            <person name="Chan C."/>
            <person name="Rhodes N."/>
            <person name="Thang M."/>
        </authorList>
    </citation>
    <scope>NUCLEOTIDE SEQUENCE</scope>
</reference>
<dbReference type="InterPro" id="IPR018247">
    <property type="entry name" value="EF_Hand_1_Ca_BS"/>
</dbReference>
<evidence type="ECO:0000256" key="5">
    <source>
        <dbReference type="ARBA" id="ARBA00022723"/>
    </source>
</evidence>
<accession>A0A9P1BXS1</accession>
<dbReference type="PROSITE" id="PS00018">
    <property type="entry name" value="EF_HAND_1"/>
    <property type="match status" value="3"/>
</dbReference>
<dbReference type="EMBL" id="CAMXCT030000632">
    <property type="protein sequence ID" value="CAL4768731.1"/>
    <property type="molecule type" value="Genomic_DNA"/>
</dbReference>
<dbReference type="OrthoDB" id="419073at2759"/>
<evidence type="ECO:0000313" key="18">
    <source>
        <dbReference type="EMBL" id="CAL4768731.1"/>
    </source>
</evidence>
<dbReference type="EMBL" id="CAMXCT020000632">
    <property type="protein sequence ID" value="CAL1134794.1"/>
    <property type="molecule type" value="Genomic_DNA"/>
</dbReference>
<feature type="compositionally biased region" description="Polar residues" evidence="14">
    <location>
        <begin position="691"/>
        <end position="700"/>
    </location>
</feature>
<evidence type="ECO:0000256" key="7">
    <source>
        <dbReference type="ARBA" id="ARBA00022741"/>
    </source>
</evidence>
<comment type="caution">
    <text evidence="17">The sequence shown here is derived from an EMBL/GenBank/DDBJ whole genome shotgun (WGS) entry which is preliminary data.</text>
</comment>
<dbReference type="PANTHER" id="PTHR24349">
    <property type="entry name" value="SERINE/THREONINE-PROTEIN KINASE"/>
    <property type="match status" value="1"/>
</dbReference>
<dbReference type="Gene3D" id="1.10.238.10">
    <property type="entry name" value="EF-hand"/>
    <property type="match status" value="2"/>
</dbReference>
<dbReference type="InterPro" id="IPR011992">
    <property type="entry name" value="EF-hand-dom_pair"/>
</dbReference>
<dbReference type="AlphaFoldDB" id="A0A9P1BXS1"/>
<protein>
    <recommendedName>
        <fullName evidence="2">non-specific serine/threonine protein kinase</fullName>
        <ecNumber evidence="2">2.7.11.1</ecNumber>
    </recommendedName>
</protein>
<keyword evidence="7" id="KW-0547">Nucleotide-binding</keyword>
<dbReference type="EC" id="2.7.11.1" evidence="2"/>
<dbReference type="PROSITE" id="PS50222">
    <property type="entry name" value="EF_HAND_2"/>
    <property type="match status" value="3"/>
</dbReference>
<proteinExistence type="inferred from homology"/>
<dbReference type="EMBL" id="CAMXCT010000632">
    <property type="protein sequence ID" value="CAI3981419.1"/>
    <property type="molecule type" value="Genomic_DNA"/>
</dbReference>
<dbReference type="Gene3D" id="3.30.200.20">
    <property type="entry name" value="Phosphorylase Kinase, domain 1"/>
    <property type="match status" value="1"/>
</dbReference>
<evidence type="ECO:0000256" key="6">
    <source>
        <dbReference type="ARBA" id="ARBA00022737"/>
    </source>
</evidence>
<keyword evidence="19" id="KW-1185">Reference proteome</keyword>
<evidence type="ECO:0000256" key="11">
    <source>
        <dbReference type="ARBA" id="ARBA00024334"/>
    </source>
</evidence>
<feature type="domain" description="EF-hand" evidence="16">
    <location>
        <begin position="562"/>
        <end position="597"/>
    </location>
</feature>
<dbReference type="InterPro" id="IPR000719">
    <property type="entry name" value="Prot_kinase_dom"/>
</dbReference>
<evidence type="ECO:0000256" key="2">
    <source>
        <dbReference type="ARBA" id="ARBA00012513"/>
    </source>
</evidence>
<keyword evidence="3" id="KW-0723">Serine/threonine-protein kinase</keyword>
<reference evidence="18 19" key="2">
    <citation type="submission" date="2024-05" db="EMBL/GenBank/DDBJ databases">
        <authorList>
            <person name="Chen Y."/>
            <person name="Shah S."/>
            <person name="Dougan E. K."/>
            <person name="Thang M."/>
            <person name="Chan C."/>
        </authorList>
    </citation>
    <scope>NUCLEOTIDE SEQUENCE [LARGE SCALE GENOMIC DNA]</scope>
</reference>
<dbReference type="FunFam" id="3.30.200.20:FF:000315">
    <property type="entry name" value="Calcium-dependent protein kinase 3"/>
    <property type="match status" value="1"/>
</dbReference>
<evidence type="ECO:0000256" key="10">
    <source>
        <dbReference type="ARBA" id="ARBA00022840"/>
    </source>
</evidence>
<keyword evidence="4" id="KW-0808">Transferase</keyword>
<feature type="region of interest" description="Disordered" evidence="14">
    <location>
        <begin position="691"/>
        <end position="710"/>
    </location>
</feature>
<keyword evidence="5" id="KW-0479">Metal-binding</keyword>